<evidence type="ECO:0000313" key="4">
    <source>
        <dbReference type="Proteomes" id="UP000253970"/>
    </source>
</evidence>
<accession>A0A369MJX4</accession>
<gene>
    <name evidence="3" type="ORF">C1875_03815</name>
</gene>
<proteinExistence type="predicted"/>
<feature type="transmembrane region" description="Helical" evidence="2">
    <location>
        <begin position="54"/>
        <end position="74"/>
    </location>
</feature>
<keyword evidence="2" id="KW-0472">Membrane</keyword>
<dbReference type="EMBL" id="PPTU01000004">
    <property type="protein sequence ID" value="RDB72183.1"/>
    <property type="molecule type" value="Genomic_DNA"/>
</dbReference>
<sequence length="198" mass="20789">MDDSRFETSGTLEKRLAHAYESMGLDEEARRRMLAELLAASERRAPKRRSARRALIPLAACLVLAAGIGALTYASSLTQPPSSGGAATIASINDELKSAAPSSADEAQSESGAAPSDGDARHPFVTLSSGERLRVALGDDGPLPASPETIREELERAVATGPDETTSSPCTVFATNDTAHPYAIRYDETGVTYLADPA</sequence>
<dbReference type="Proteomes" id="UP000253970">
    <property type="component" value="Unassembled WGS sequence"/>
</dbReference>
<organism evidence="3 4">
    <name type="scientific">Eggerthella lenta</name>
    <name type="common">Eubacterium lentum</name>
    <dbReference type="NCBI Taxonomy" id="84112"/>
    <lineage>
        <taxon>Bacteria</taxon>
        <taxon>Bacillati</taxon>
        <taxon>Actinomycetota</taxon>
        <taxon>Coriobacteriia</taxon>
        <taxon>Eggerthellales</taxon>
        <taxon>Eggerthellaceae</taxon>
        <taxon>Eggerthella</taxon>
    </lineage>
</organism>
<dbReference type="AlphaFoldDB" id="A0A369MJX4"/>
<name>A0A369MJX4_EGGLN</name>
<feature type="region of interest" description="Disordered" evidence="1">
    <location>
        <begin position="97"/>
        <end position="124"/>
    </location>
</feature>
<comment type="caution">
    <text evidence="3">The sequence shown here is derived from an EMBL/GenBank/DDBJ whole genome shotgun (WGS) entry which is preliminary data.</text>
</comment>
<evidence type="ECO:0000256" key="1">
    <source>
        <dbReference type="SAM" id="MobiDB-lite"/>
    </source>
</evidence>
<evidence type="ECO:0000256" key="2">
    <source>
        <dbReference type="SAM" id="Phobius"/>
    </source>
</evidence>
<dbReference type="RefSeq" id="WP_114533084.1">
    <property type="nucleotide sequence ID" value="NZ_JAQDVM010000005.1"/>
</dbReference>
<protein>
    <submittedName>
        <fullName evidence="3">Uncharacterized protein</fullName>
    </submittedName>
</protein>
<reference evidence="3 4" key="1">
    <citation type="journal article" date="2018" name="Elife">
        <title>Discovery and characterization of a prevalent human gut bacterial enzyme sufficient for the inactivation of a family of plant toxins.</title>
        <authorList>
            <person name="Koppel N."/>
            <person name="Bisanz J.E."/>
            <person name="Pandelia M.E."/>
            <person name="Turnbaugh P.J."/>
            <person name="Balskus E.P."/>
        </authorList>
    </citation>
    <scope>NUCLEOTIDE SEQUENCE [LARGE SCALE GENOMIC DNA]</scope>
    <source>
        <strain evidence="3 4">W1 BHI 6</strain>
    </source>
</reference>
<keyword evidence="2" id="KW-0812">Transmembrane</keyword>
<keyword evidence="2" id="KW-1133">Transmembrane helix</keyword>
<evidence type="ECO:0000313" key="3">
    <source>
        <dbReference type="EMBL" id="RDB72183.1"/>
    </source>
</evidence>